<protein>
    <submittedName>
        <fullName evidence="1">Portal protein</fullName>
    </submittedName>
</protein>
<dbReference type="InterPro" id="IPR021145">
    <property type="entry name" value="Portal_protein_SPP1_Gp6-like"/>
</dbReference>
<dbReference type="NCBIfam" id="TIGR01538">
    <property type="entry name" value="portal_SPP1"/>
    <property type="match status" value="1"/>
</dbReference>
<accession>A0ABQ4MIZ0</accession>
<evidence type="ECO:0000313" key="2">
    <source>
        <dbReference type="Proteomes" id="UP000679992"/>
    </source>
</evidence>
<evidence type="ECO:0000313" key="1">
    <source>
        <dbReference type="EMBL" id="GIP55948.1"/>
    </source>
</evidence>
<organism evidence="1 2">
    <name type="scientific">Paenibacillus vini</name>
    <dbReference type="NCBI Taxonomy" id="1476024"/>
    <lineage>
        <taxon>Bacteria</taxon>
        <taxon>Bacillati</taxon>
        <taxon>Bacillota</taxon>
        <taxon>Bacilli</taxon>
        <taxon>Bacillales</taxon>
        <taxon>Paenibacillaceae</taxon>
        <taxon>Paenibacillus</taxon>
    </lineage>
</organism>
<keyword evidence="2" id="KW-1185">Reference proteome</keyword>
<sequence length="481" mass="55747">MNALQEILDNLDANAPMSLEEIIHMEVSQWERSEERKKMVAGKKYYRNENDILALERKMIDEDGRLVAVKNLADNRIPHGFVRKLVDQKLGYLLARPFMVETEKEDYQKLLDGYFDKGFKKMLKNLGKDAINAGKAWLQVYYTEDGELAFMKIPSEEGIPFWKDAAHTELAAFIRVYETEEYEVKRKKKVKNVQFWTTEGVRFYRENAGRYELVKETSHFSMMVTEGENVEERGVNWERIPFICFKYNDEEQPLIDLIKKLVDDYDKRTSGNSNDLEDLPNSAYVVKNFNGTGAGEFRKNMAQYRVAFVSGDGDLKTVSIEMNNEGYKNHIEQLRRDIYEFGRGVDTQSDKFGNSPSGIALRFLFSDLDMDANDLELEFQSSLEQLLWFIDTHILNTMKVDYSEETVEFIFNRDILINETEAVTNAKDSVGIISDETIVANHPWVTNTKDELDRIKEEQKADEINYPNLPNDGKVITDETG</sequence>
<dbReference type="RefSeq" id="WP_213656695.1">
    <property type="nucleotide sequence ID" value="NZ_BOSL01000026.1"/>
</dbReference>
<name>A0ABQ4MIZ0_9BACL</name>
<dbReference type="Proteomes" id="UP000679992">
    <property type="component" value="Unassembled WGS sequence"/>
</dbReference>
<proteinExistence type="predicted"/>
<dbReference type="EMBL" id="BOSL01000026">
    <property type="protein sequence ID" value="GIP55948.1"/>
    <property type="molecule type" value="Genomic_DNA"/>
</dbReference>
<gene>
    <name evidence="1" type="ORF">J42TS3_49830</name>
</gene>
<comment type="caution">
    <text evidence="1">The sequence shown here is derived from an EMBL/GenBank/DDBJ whole genome shotgun (WGS) entry which is preliminary data.</text>
</comment>
<dbReference type="InterPro" id="IPR006428">
    <property type="entry name" value="Portal_SPP1-type"/>
</dbReference>
<reference evidence="1 2" key="1">
    <citation type="submission" date="2021-03" db="EMBL/GenBank/DDBJ databases">
        <title>Antimicrobial resistance genes in bacteria isolated from Japanese honey, and their potential for conferring macrolide and lincosamide resistance in the American foulbrood pathogen Paenibacillus larvae.</title>
        <authorList>
            <person name="Okamoto M."/>
            <person name="Kumagai M."/>
            <person name="Kanamori H."/>
            <person name="Takamatsu D."/>
        </authorList>
    </citation>
    <scope>NUCLEOTIDE SEQUENCE [LARGE SCALE GENOMIC DNA]</scope>
    <source>
        <strain evidence="1 2">J42TS3</strain>
    </source>
</reference>
<dbReference type="Pfam" id="PF05133">
    <property type="entry name" value="SPP1_portal"/>
    <property type="match status" value="1"/>
</dbReference>